<keyword evidence="1" id="KW-0472">Membrane</keyword>
<feature type="transmembrane region" description="Helical" evidence="1">
    <location>
        <begin position="448"/>
        <end position="469"/>
    </location>
</feature>
<evidence type="ECO:0000313" key="3">
    <source>
        <dbReference type="EMBL" id="QKD81380.1"/>
    </source>
</evidence>
<feature type="transmembrane region" description="Helical" evidence="1">
    <location>
        <begin position="250"/>
        <end position="268"/>
    </location>
</feature>
<dbReference type="AlphaFoldDB" id="A0A6M8BA72"/>
<feature type="transmembrane region" description="Helical" evidence="1">
    <location>
        <begin position="143"/>
        <end position="161"/>
    </location>
</feature>
<feature type="transmembrane region" description="Helical" evidence="1">
    <location>
        <begin position="194"/>
        <end position="213"/>
    </location>
</feature>
<dbReference type="Proteomes" id="UP000505210">
    <property type="component" value="Chromosome"/>
</dbReference>
<gene>
    <name evidence="3" type="ORF">HPC62_03585</name>
</gene>
<feature type="domain" description="DUF2157" evidence="2">
    <location>
        <begin position="15"/>
        <end position="166"/>
    </location>
</feature>
<protein>
    <submittedName>
        <fullName evidence="3">DUF2157 domain-containing protein</fullName>
    </submittedName>
</protein>
<proteinExistence type="predicted"/>
<feature type="transmembrane region" description="Helical" evidence="1">
    <location>
        <begin position="369"/>
        <end position="388"/>
    </location>
</feature>
<evidence type="ECO:0000259" key="2">
    <source>
        <dbReference type="Pfam" id="PF09925"/>
    </source>
</evidence>
<feature type="transmembrane region" description="Helical" evidence="1">
    <location>
        <begin position="166"/>
        <end position="182"/>
    </location>
</feature>
<evidence type="ECO:0000256" key="1">
    <source>
        <dbReference type="SAM" id="Phobius"/>
    </source>
</evidence>
<feature type="transmembrane region" description="Helical" evidence="1">
    <location>
        <begin position="119"/>
        <end position="137"/>
    </location>
</feature>
<feature type="transmembrane region" description="Helical" evidence="1">
    <location>
        <begin position="81"/>
        <end position="99"/>
    </location>
</feature>
<dbReference type="EMBL" id="CP053661">
    <property type="protein sequence ID" value="QKD81380.1"/>
    <property type="molecule type" value="Genomic_DNA"/>
</dbReference>
<accession>A0A6M8BA72</accession>
<feature type="transmembrane region" description="Helical" evidence="1">
    <location>
        <begin position="48"/>
        <end position="69"/>
    </location>
</feature>
<keyword evidence="1" id="KW-1133">Transmembrane helix</keyword>
<name>A0A6M8BA72_9CYAN</name>
<reference evidence="3 4" key="1">
    <citation type="submission" date="2020-05" db="EMBL/GenBank/DDBJ databases">
        <title>Complete genome sequence of of a novel Thermoleptolyngbya strain isolated from hot springs of Ganzi, Sichuan China.</title>
        <authorList>
            <person name="Tang J."/>
            <person name="Daroch M."/>
            <person name="Li L."/>
            <person name="Waleron K."/>
            <person name="Waleron M."/>
            <person name="Waleron M."/>
        </authorList>
    </citation>
    <scope>NUCLEOTIDE SEQUENCE [LARGE SCALE GENOMIC DNA]</scope>
    <source>
        <strain evidence="3 4">PKUAC-SCTA183</strain>
    </source>
</reference>
<feature type="transmembrane region" description="Helical" evidence="1">
    <location>
        <begin position="220"/>
        <end position="238"/>
    </location>
</feature>
<sequence>MASEQFRRQLRREAEQWRIDGLIEPGQYEQLAAQYDFDALETGARDRFVVILLGLGCILLGLGVITFVAANWQAIPRMGKMALLFSLFVAANAAGFYLWRRPKLHGRERWQHRLGHGLLLLGALVLGANLALAGQLFHRSGAFYELCLVWGLGVLAMAFGLRLRSLALLSILLMGVGYWSGMWEATQMQALSGLNGLMNLMPLVAGGLFTLLAYQCRSKVIFALGAIATISALLVTLADVGNQFSGPATPGFLVAIACTLPPALLWSYDDALWWRLRNAPLPLTRPFRPVAQAIALIFLTATCYGFSFRSIWTPISDQPSFSQQLRILLSHSGDLLLNPNLFVYTALMLIGWFYLAYPRHRGQRWRLSQHDAVILVFLLAVGLIPLWHWGVAPIQAIATYLFNVLLFLLSAAFIRQGLAQGSRSLFWYGMVMLVLQIISRMLEYETGLLLKSAVFVLCGLAVLFVGLWFERYVRTLAPAATLTPASQEETV</sequence>
<feature type="transmembrane region" description="Helical" evidence="1">
    <location>
        <begin position="394"/>
        <end position="413"/>
    </location>
</feature>
<dbReference type="KEGG" id="theu:HPC62_03585"/>
<dbReference type="Pfam" id="PF09925">
    <property type="entry name" value="DUF2157"/>
    <property type="match status" value="1"/>
</dbReference>
<feature type="transmembrane region" description="Helical" evidence="1">
    <location>
        <begin position="425"/>
        <end position="442"/>
    </location>
</feature>
<dbReference type="InterPro" id="IPR018677">
    <property type="entry name" value="DUF2157"/>
</dbReference>
<feature type="transmembrane region" description="Helical" evidence="1">
    <location>
        <begin position="341"/>
        <end position="357"/>
    </location>
</feature>
<feature type="transmembrane region" description="Helical" evidence="1">
    <location>
        <begin position="289"/>
        <end position="312"/>
    </location>
</feature>
<dbReference type="RefSeq" id="WP_172353781.1">
    <property type="nucleotide sequence ID" value="NZ_CP053661.1"/>
</dbReference>
<organism evidence="3 4">
    <name type="scientific">Thermoleptolyngbya sichuanensis A183</name>
    <dbReference type="NCBI Taxonomy" id="2737172"/>
    <lineage>
        <taxon>Bacteria</taxon>
        <taxon>Bacillati</taxon>
        <taxon>Cyanobacteriota</taxon>
        <taxon>Cyanophyceae</taxon>
        <taxon>Oculatellales</taxon>
        <taxon>Oculatellaceae</taxon>
        <taxon>Thermoleptolyngbya</taxon>
        <taxon>Thermoleptolyngbya sichuanensis</taxon>
    </lineage>
</organism>
<keyword evidence="4" id="KW-1185">Reference proteome</keyword>
<keyword evidence="1" id="KW-0812">Transmembrane</keyword>
<evidence type="ECO:0000313" key="4">
    <source>
        <dbReference type="Proteomes" id="UP000505210"/>
    </source>
</evidence>